<organism evidence="3 4">
    <name type="scientific">Cajanus cajan</name>
    <name type="common">Pigeon pea</name>
    <name type="synonym">Cajanus indicus</name>
    <dbReference type="NCBI Taxonomy" id="3821"/>
    <lineage>
        <taxon>Eukaryota</taxon>
        <taxon>Viridiplantae</taxon>
        <taxon>Streptophyta</taxon>
        <taxon>Embryophyta</taxon>
        <taxon>Tracheophyta</taxon>
        <taxon>Spermatophyta</taxon>
        <taxon>Magnoliopsida</taxon>
        <taxon>eudicotyledons</taxon>
        <taxon>Gunneridae</taxon>
        <taxon>Pentapetalae</taxon>
        <taxon>rosids</taxon>
        <taxon>fabids</taxon>
        <taxon>Fabales</taxon>
        <taxon>Fabaceae</taxon>
        <taxon>Papilionoideae</taxon>
        <taxon>50 kb inversion clade</taxon>
        <taxon>NPAAA clade</taxon>
        <taxon>indigoferoid/millettioid clade</taxon>
        <taxon>Phaseoleae</taxon>
        <taxon>Cajanus</taxon>
    </lineage>
</organism>
<evidence type="ECO:0000313" key="3">
    <source>
        <dbReference type="EMBL" id="KYP35501.1"/>
    </source>
</evidence>
<dbReference type="PROSITE" id="PS50158">
    <property type="entry name" value="ZF_CCHC"/>
    <property type="match status" value="1"/>
</dbReference>
<name>A0A151QYU3_CAJCA</name>
<dbReference type="InterPro" id="IPR001878">
    <property type="entry name" value="Znf_CCHC"/>
</dbReference>
<keyword evidence="1" id="KW-0862">Zinc</keyword>
<dbReference type="Pfam" id="PF00098">
    <property type="entry name" value="zf-CCHC"/>
    <property type="match status" value="1"/>
</dbReference>
<dbReference type="GO" id="GO:0003676">
    <property type="term" value="F:nucleic acid binding"/>
    <property type="evidence" value="ECO:0007669"/>
    <property type="project" value="InterPro"/>
</dbReference>
<reference evidence="3" key="1">
    <citation type="journal article" date="2012" name="Nat. Biotechnol.">
        <title>Draft genome sequence of pigeonpea (Cajanus cajan), an orphan legume crop of resource-poor farmers.</title>
        <authorList>
            <person name="Varshney R.K."/>
            <person name="Chen W."/>
            <person name="Li Y."/>
            <person name="Bharti A.K."/>
            <person name="Saxena R.K."/>
            <person name="Schlueter J.A."/>
            <person name="Donoghue M.T."/>
            <person name="Azam S."/>
            <person name="Fan G."/>
            <person name="Whaley A.M."/>
            <person name="Farmer A.D."/>
            <person name="Sheridan J."/>
            <person name="Iwata A."/>
            <person name="Tuteja R."/>
            <person name="Penmetsa R.V."/>
            <person name="Wu W."/>
            <person name="Upadhyaya H.D."/>
            <person name="Yang S.P."/>
            <person name="Shah T."/>
            <person name="Saxena K.B."/>
            <person name="Michael T."/>
            <person name="McCombie W.R."/>
            <person name="Yang B."/>
            <person name="Zhang G."/>
            <person name="Yang H."/>
            <person name="Wang J."/>
            <person name="Spillane C."/>
            <person name="Cook D.R."/>
            <person name="May G.D."/>
            <person name="Xu X."/>
            <person name="Jackson S.A."/>
        </authorList>
    </citation>
    <scope>NUCLEOTIDE SEQUENCE [LARGE SCALE GENOMIC DNA]</scope>
</reference>
<dbReference type="InterPro" id="IPR036875">
    <property type="entry name" value="Znf_CCHC_sf"/>
</dbReference>
<dbReference type="Gramene" id="C.cajan_43517.t">
    <property type="protein sequence ID" value="C.cajan_43517.t.cds1"/>
    <property type="gene ID" value="C.cajan_43517"/>
</dbReference>
<gene>
    <name evidence="3" type="ORF">KK1_043459</name>
</gene>
<keyword evidence="1" id="KW-0479">Metal-binding</keyword>
<dbReference type="SUPFAM" id="SSF57756">
    <property type="entry name" value="Retrovirus zinc finger-like domains"/>
    <property type="match status" value="1"/>
</dbReference>
<dbReference type="Proteomes" id="UP000075243">
    <property type="component" value="Unassembled WGS sequence"/>
</dbReference>
<keyword evidence="4" id="KW-1185">Reference proteome</keyword>
<protein>
    <recommendedName>
        <fullName evidence="2">CCHC-type domain-containing protein</fullName>
    </recommendedName>
</protein>
<proteinExistence type="predicted"/>
<dbReference type="EMBL" id="KQ484371">
    <property type="protein sequence ID" value="KYP35501.1"/>
    <property type="molecule type" value="Genomic_DNA"/>
</dbReference>
<keyword evidence="1" id="KW-0863">Zinc-finger</keyword>
<evidence type="ECO:0000259" key="2">
    <source>
        <dbReference type="PROSITE" id="PS50158"/>
    </source>
</evidence>
<evidence type="ECO:0000256" key="1">
    <source>
        <dbReference type="PROSITE-ProRule" id="PRU00047"/>
    </source>
</evidence>
<dbReference type="Gene3D" id="4.10.60.10">
    <property type="entry name" value="Zinc finger, CCHC-type"/>
    <property type="match status" value="1"/>
</dbReference>
<feature type="domain" description="CCHC-type" evidence="2">
    <location>
        <begin position="61"/>
        <end position="74"/>
    </location>
</feature>
<dbReference type="GO" id="GO:0008270">
    <property type="term" value="F:zinc ion binding"/>
    <property type="evidence" value="ECO:0007669"/>
    <property type="project" value="UniProtKB-KW"/>
</dbReference>
<accession>A0A151QYU3</accession>
<evidence type="ECO:0000313" key="4">
    <source>
        <dbReference type="Proteomes" id="UP000075243"/>
    </source>
</evidence>
<sequence length="89" mass="10503">MSTSEKGKEIVEDSSSKDLDLEHFNLMVRKFNKFFRRKKKASQSVKRNNKKDEENVIQFTCFECGKQGHIKVDCLIYLKKSQEEKKGKK</sequence>
<dbReference type="AlphaFoldDB" id="A0A151QYU3"/>